<organism evidence="2 3">
    <name type="scientific">Aeribacillus alveayuensis</name>
    <dbReference type="NCBI Taxonomy" id="279215"/>
    <lineage>
        <taxon>Bacteria</taxon>
        <taxon>Bacillati</taxon>
        <taxon>Bacillota</taxon>
        <taxon>Bacilli</taxon>
        <taxon>Bacillales</taxon>
        <taxon>Bacillaceae</taxon>
        <taxon>Aeribacillus</taxon>
    </lineage>
</organism>
<sequence length="126" mass="15029">MKILRHVAVKQILTKKSKDTLIEKFRQQKKQLEKEYDQLYFQLKKLEKAKSNSSLISQYKKEMEKRKEKINITDFQLEQIQILPLGSELKETEIMGMIDVKEGDNWEEIMKEKTIVIKDGIVTEIR</sequence>
<keyword evidence="1" id="KW-0175">Coiled coil</keyword>
<dbReference type="RefSeq" id="WP_044895571.1">
    <property type="nucleotide sequence ID" value="NZ_JAUSTR010000001.1"/>
</dbReference>
<name>A0ABT9VL65_9BACI</name>
<gene>
    <name evidence="2" type="ORF">J2S06_000782</name>
</gene>
<accession>A0ABT9VL65</accession>
<feature type="coiled-coil region" evidence="1">
    <location>
        <begin position="15"/>
        <end position="49"/>
    </location>
</feature>
<reference evidence="2 3" key="1">
    <citation type="submission" date="2023-07" db="EMBL/GenBank/DDBJ databases">
        <title>Genomic Encyclopedia of Type Strains, Phase IV (KMG-IV): sequencing the most valuable type-strain genomes for metagenomic binning, comparative biology and taxonomic classification.</title>
        <authorList>
            <person name="Goeker M."/>
        </authorList>
    </citation>
    <scope>NUCLEOTIDE SEQUENCE [LARGE SCALE GENOMIC DNA]</scope>
    <source>
        <strain evidence="2 3">DSM 19092</strain>
    </source>
</reference>
<dbReference type="Gene3D" id="6.10.140.1110">
    <property type="match status" value="1"/>
</dbReference>
<dbReference type="InterPro" id="IPR021297">
    <property type="entry name" value="YlqD"/>
</dbReference>
<dbReference type="EMBL" id="JAUSTR010000001">
    <property type="protein sequence ID" value="MDQ0161712.1"/>
    <property type="molecule type" value="Genomic_DNA"/>
</dbReference>
<evidence type="ECO:0000313" key="2">
    <source>
        <dbReference type="EMBL" id="MDQ0161712.1"/>
    </source>
</evidence>
<evidence type="ECO:0000313" key="3">
    <source>
        <dbReference type="Proteomes" id="UP001225646"/>
    </source>
</evidence>
<dbReference type="Pfam" id="PF11068">
    <property type="entry name" value="YlqD"/>
    <property type="match status" value="1"/>
</dbReference>
<keyword evidence="3" id="KW-1185">Reference proteome</keyword>
<evidence type="ECO:0000256" key="1">
    <source>
        <dbReference type="SAM" id="Coils"/>
    </source>
</evidence>
<evidence type="ECO:0008006" key="4">
    <source>
        <dbReference type="Google" id="ProtNLM"/>
    </source>
</evidence>
<comment type="caution">
    <text evidence="2">The sequence shown here is derived from an EMBL/GenBank/DDBJ whole genome shotgun (WGS) entry which is preliminary data.</text>
</comment>
<proteinExistence type="predicted"/>
<dbReference type="Proteomes" id="UP001225646">
    <property type="component" value="Unassembled WGS sequence"/>
</dbReference>
<protein>
    <recommendedName>
        <fullName evidence="4">YlqD protein</fullName>
    </recommendedName>
</protein>